<evidence type="ECO:0000256" key="5">
    <source>
        <dbReference type="ARBA" id="ARBA00022679"/>
    </source>
</evidence>
<dbReference type="InterPro" id="IPR015422">
    <property type="entry name" value="PyrdxlP-dep_Trfase_small"/>
</dbReference>
<dbReference type="InterPro" id="IPR015424">
    <property type="entry name" value="PyrdxlP-dep_Trfase"/>
</dbReference>
<organism evidence="8 9">
    <name type="scientific">Sulfurisphaera tokodaii</name>
    <dbReference type="NCBI Taxonomy" id="111955"/>
    <lineage>
        <taxon>Archaea</taxon>
        <taxon>Thermoproteota</taxon>
        <taxon>Thermoprotei</taxon>
        <taxon>Sulfolobales</taxon>
        <taxon>Sulfolobaceae</taxon>
        <taxon>Sulfurisphaera</taxon>
    </lineage>
</organism>
<dbReference type="Pfam" id="PF00155">
    <property type="entry name" value="Aminotran_1_2"/>
    <property type="match status" value="1"/>
</dbReference>
<evidence type="ECO:0000313" key="8">
    <source>
        <dbReference type="EMBL" id="HII73705.1"/>
    </source>
</evidence>
<gene>
    <name evidence="8" type="ORF">HA332_04830</name>
</gene>
<evidence type="ECO:0000256" key="3">
    <source>
        <dbReference type="ARBA" id="ARBA00011738"/>
    </source>
</evidence>
<dbReference type="GO" id="GO:1901605">
    <property type="term" value="P:alpha-amino acid metabolic process"/>
    <property type="evidence" value="ECO:0007669"/>
    <property type="project" value="TreeGrafter"/>
</dbReference>
<keyword evidence="5 8" id="KW-0808">Transferase</keyword>
<dbReference type="FunFam" id="3.40.640.10:FF:000053">
    <property type="entry name" value="Aminotransferase, class I"/>
    <property type="match status" value="1"/>
</dbReference>
<comment type="subunit">
    <text evidence="3">Homodimer.</text>
</comment>
<comment type="cofactor">
    <cofactor evidence="1">
        <name>pyridoxal 5'-phosphate</name>
        <dbReference type="ChEBI" id="CHEBI:597326"/>
    </cofactor>
</comment>
<sequence length="400" mass="45593">MFERFLSKDVSNLRSSEIRDLLKLTEGKKVISLAGGLPDPTTFPVEEIRKITDDVLREKSDRALQYSTTSGITEFKKELVNLSRYRGISGINENNTFVTVGSQEALFMIFNLLVDPGDTVIVEMPTYLAALNILRARKPNFIGVHLTQNGPDLDELERKVKESISNGKKPKLMYVIPTAQNPGGTTMSLDDRKRLLEIAQKYDFLLIEDDAYGFLVFDGEAPPPLISLDKEGRVIYTSTFSKILAPGLRLGWVIAQEEFIREMELYKQNIDLHTPTLTQMIAMEAIKRGVIQNQLPLIRRVYREKRDVMLAAIEKYFPKEATWSRPVGGMFVFAWLPEKIDTVKMLEESMRRGVAYVPGSSFYHDYSGRNTMRLNFSYPTKQELEEGIKILGNTILDFLK</sequence>
<dbReference type="GeneID" id="1459440"/>
<evidence type="ECO:0000256" key="2">
    <source>
        <dbReference type="ARBA" id="ARBA00007441"/>
    </source>
</evidence>
<dbReference type="EMBL" id="DUJO01000019">
    <property type="protein sequence ID" value="HII73705.1"/>
    <property type="molecule type" value="Genomic_DNA"/>
</dbReference>
<dbReference type="InterPro" id="IPR015421">
    <property type="entry name" value="PyrdxlP-dep_Trfase_major"/>
</dbReference>
<dbReference type="SUPFAM" id="SSF53383">
    <property type="entry name" value="PLP-dependent transferases"/>
    <property type="match status" value="1"/>
</dbReference>
<evidence type="ECO:0000256" key="6">
    <source>
        <dbReference type="ARBA" id="ARBA00022898"/>
    </source>
</evidence>
<feature type="domain" description="Aminotransferase class I/classII large" evidence="7">
    <location>
        <begin position="30"/>
        <end position="389"/>
    </location>
</feature>
<dbReference type="PANTHER" id="PTHR42790">
    <property type="entry name" value="AMINOTRANSFERASE"/>
    <property type="match status" value="1"/>
</dbReference>
<dbReference type="InterPro" id="IPR050859">
    <property type="entry name" value="Class-I_PLP-dep_aminotransf"/>
</dbReference>
<name>A0A832TG57_9CREN</name>
<dbReference type="Proteomes" id="UP000646844">
    <property type="component" value="Unassembled WGS sequence"/>
</dbReference>
<evidence type="ECO:0000313" key="9">
    <source>
        <dbReference type="Proteomes" id="UP000646844"/>
    </source>
</evidence>
<keyword evidence="6" id="KW-0663">Pyridoxal phosphate</keyword>
<reference evidence="8" key="1">
    <citation type="journal article" date="2020" name="bioRxiv">
        <title>A rank-normalized archaeal taxonomy based on genome phylogeny resolves widespread incomplete and uneven classifications.</title>
        <authorList>
            <person name="Rinke C."/>
            <person name="Chuvochina M."/>
            <person name="Mussig A.J."/>
            <person name="Chaumeil P.-A."/>
            <person name="Waite D.W."/>
            <person name="Whitman W.B."/>
            <person name="Parks D.H."/>
            <person name="Hugenholtz P."/>
        </authorList>
    </citation>
    <scope>NUCLEOTIDE SEQUENCE</scope>
    <source>
        <strain evidence="8">UBA8838</strain>
    </source>
</reference>
<accession>A0A832TG57</accession>
<dbReference type="AlphaFoldDB" id="A0A832TG57"/>
<dbReference type="PANTHER" id="PTHR42790:SF19">
    <property type="entry name" value="KYNURENINE_ALPHA-AMINOADIPATE AMINOTRANSFERASE, MITOCHONDRIAL"/>
    <property type="match status" value="1"/>
</dbReference>
<keyword evidence="4 8" id="KW-0032">Aminotransferase</keyword>
<dbReference type="OMA" id="FMPGEPF"/>
<protein>
    <submittedName>
        <fullName evidence="8">PLP-dependent aminotransferase family protein</fullName>
    </submittedName>
</protein>
<comment type="caution">
    <text evidence="8">The sequence shown here is derived from an EMBL/GenBank/DDBJ whole genome shotgun (WGS) entry which is preliminary data.</text>
</comment>
<dbReference type="Gene3D" id="3.40.640.10">
    <property type="entry name" value="Type I PLP-dependent aspartate aminotransferase-like (Major domain)"/>
    <property type="match status" value="1"/>
</dbReference>
<dbReference type="Gene3D" id="3.90.1150.10">
    <property type="entry name" value="Aspartate Aminotransferase, domain 1"/>
    <property type="match status" value="1"/>
</dbReference>
<dbReference type="GO" id="GO:0008483">
    <property type="term" value="F:transaminase activity"/>
    <property type="evidence" value="ECO:0007669"/>
    <property type="project" value="UniProtKB-KW"/>
</dbReference>
<dbReference type="CDD" id="cd00609">
    <property type="entry name" value="AAT_like"/>
    <property type="match status" value="1"/>
</dbReference>
<dbReference type="RefSeq" id="WP_010979456.1">
    <property type="nucleotide sequence ID" value="NZ_BAABQO010000003.1"/>
</dbReference>
<evidence type="ECO:0000256" key="1">
    <source>
        <dbReference type="ARBA" id="ARBA00001933"/>
    </source>
</evidence>
<dbReference type="GO" id="GO:0030170">
    <property type="term" value="F:pyridoxal phosphate binding"/>
    <property type="evidence" value="ECO:0007669"/>
    <property type="project" value="InterPro"/>
</dbReference>
<dbReference type="InterPro" id="IPR004839">
    <property type="entry name" value="Aminotransferase_I/II_large"/>
</dbReference>
<comment type="similarity">
    <text evidence="2">Belongs to the class-I pyridoxal-phosphate-dependent aminotransferase family.</text>
</comment>
<evidence type="ECO:0000256" key="4">
    <source>
        <dbReference type="ARBA" id="ARBA00022576"/>
    </source>
</evidence>
<proteinExistence type="inferred from homology"/>
<evidence type="ECO:0000259" key="7">
    <source>
        <dbReference type="Pfam" id="PF00155"/>
    </source>
</evidence>